<name>A0ABQ5MS67_9MICC</name>
<dbReference type="EMBL" id="BRVS01000005">
    <property type="protein sequence ID" value="GLB66819.1"/>
    <property type="molecule type" value="Genomic_DNA"/>
</dbReference>
<evidence type="ECO:0000256" key="1">
    <source>
        <dbReference type="ARBA" id="ARBA00004651"/>
    </source>
</evidence>
<reference evidence="8 9" key="1">
    <citation type="journal article" date="2023" name="Int. J. Syst. Evol. Microbiol.">
        <title>Arthrobacter mangrovi sp. nov., an actinobacterium isolated from the rhizosphere of a mangrove.</title>
        <authorList>
            <person name="Hamada M."/>
            <person name="Saitou S."/>
            <person name="Enomoto N."/>
            <person name="Nanri K."/>
            <person name="Hidaka K."/>
            <person name="Miura T."/>
            <person name="Tamura T."/>
        </authorList>
    </citation>
    <scope>NUCLEOTIDE SEQUENCE [LARGE SCALE GENOMIC DNA]</scope>
    <source>
        <strain evidence="8 9">NBRC 112813</strain>
    </source>
</reference>
<evidence type="ECO:0000256" key="6">
    <source>
        <dbReference type="ARBA" id="ARBA00023136"/>
    </source>
</evidence>
<dbReference type="PANTHER" id="PTHR22926:SF3">
    <property type="entry name" value="UNDECAPRENYL-PHOSPHATE ALPHA-N-ACETYLGLUCOSAMINYL 1-PHOSPHATE TRANSFERASE"/>
    <property type="match status" value="1"/>
</dbReference>
<dbReference type="CDD" id="cd06854">
    <property type="entry name" value="GT_WbpL_WbcO_like"/>
    <property type="match status" value="1"/>
</dbReference>
<organism evidence="8 9">
    <name type="scientific">Arthrobacter mangrovi</name>
    <dbReference type="NCBI Taxonomy" id="2966350"/>
    <lineage>
        <taxon>Bacteria</taxon>
        <taxon>Bacillati</taxon>
        <taxon>Actinomycetota</taxon>
        <taxon>Actinomycetes</taxon>
        <taxon>Micrococcales</taxon>
        <taxon>Micrococcaceae</taxon>
        <taxon>Arthrobacter</taxon>
    </lineage>
</organism>
<feature type="transmembrane region" description="Helical" evidence="7">
    <location>
        <begin position="147"/>
        <end position="166"/>
    </location>
</feature>
<keyword evidence="9" id="KW-1185">Reference proteome</keyword>
<evidence type="ECO:0000313" key="9">
    <source>
        <dbReference type="Proteomes" id="UP001209654"/>
    </source>
</evidence>
<dbReference type="Pfam" id="PF00953">
    <property type="entry name" value="Glycos_transf_4"/>
    <property type="match status" value="1"/>
</dbReference>
<accession>A0ABQ5MS67</accession>
<evidence type="ECO:0000256" key="3">
    <source>
        <dbReference type="ARBA" id="ARBA00022679"/>
    </source>
</evidence>
<feature type="transmembrane region" description="Helical" evidence="7">
    <location>
        <begin position="296"/>
        <end position="313"/>
    </location>
</feature>
<sequence length="330" mass="33655">MAALVAFGLSLGLPILLKPVLLRHGVLDIPNERSSHTEAVVRGMGITVAAGVAGGLIVAIVGAGTGEGPLLATVGGASLAAALLGWAEDFRGLGIRVRFLLQLAIGAAATAMLVELTDASWWWVPLGAVAVAGYINVANFMDGVNGISGLHGLAVGGMFAAVGAMYGMPWLVSAALVIAMAFAAFLPWNLRGRNFLGDVGSYLLGGSLAVTGVAAFLSGVGPEMLLGPVSVYLADTATTLLRRIGAGERWYAPHRQHVYQRLTDVGLSHLQSAVLVTACSLLTGICGIVAGGGTLPAKVAALAAGAAVLVLYLKSPRILGRRRQGYATGR</sequence>
<evidence type="ECO:0000256" key="7">
    <source>
        <dbReference type="SAM" id="Phobius"/>
    </source>
</evidence>
<evidence type="ECO:0000256" key="4">
    <source>
        <dbReference type="ARBA" id="ARBA00022692"/>
    </source>
</evidence>
<feature type="transmembrane region" description="Helical" evidence="7">
    <location>
        <begin position="41"/>
        <end position="63"/>
    </location>
</feature>
<dbReference type="PANTHER" id="PTHR22926">
    <property type="entry name" value="PHOSPHO-N-ACETYLMURAMOYL-PENTAPEPTIDE-TRANSFERASE"/>
    <property type="match status" value="1"/>
</dbReference>
<feature type="transmembrane region" description="Helical" evidence="7">
    <location>
        <begin position="70"/>
        <end position="87"/>
    </location>
</feature>
<keyword evidence="6 7" id="KW-0472">Membrane</keyword>
<evidence type="ECO:0000313" key="8">
    <source>
        <dbReference type="EMBL" id="GLB66819.1"/>
    </source>
</evidence>
<keyword evidence="4 7" id="KW-0812">Transmembrane</keyword>
<keyword evidence="5 7" id="KW-1133">Transmembrane helix</keyword>
<feature type="transmembrane region" description="Helical" evidence="7">
    <location>
        <begin position="121"/>
        <end position="141"/>
    </location>
</feature>
<keyword evidence="2" id="KW-1003">Cell membrane</keyword>
<evidence type="ECO:0000256" key="5">
    <source>
        <dbReference type="ARBA" id="ARBA00022989"/>
    </source>
</evidence>
<keyword evidence="3" id="KW-0808">Transferase</keyword>
<feature type="transmembrane region" description="Helical" evidence="7">
    <location>
        <begin position="93"/>
        <end position="114"/>
    </location>
</feature>
<dbReference type="InterPro" id="IPR000715">
    <property type="entry name" value="Glycosyl_transferase_4"/>
</dbReference>
<comment type="caution">
    <text evidence="8">The sequence shown here is derived from an EMBL/GenBank/DDBJ whole genome shotgun (WGS) entry which is preliminary data.</text>
</comment>
<gene>
    <name evidence="8" type="primary">rfb303</name>
    <name evidence="8" type="ORF">AHIS1636_12580</name>
</gene>
<dbReference type="Proteomes" id="UP001209654">
    <property type="component" value="Unassembled WGS sequence"/>
</dbReference>
<comment type="subcellular location">
    <subcellularLocation>
        <location evidence="1">Cell membrane</location>
        <topology evidence="1">Multi-pass membrane protein</topology>
    </subcellularLocation>
</comment>
<feature type="transmembrane region" description="Helical" evidence="7">
    <location>
        <begin position="171"/>
        <end position="190"/>
    </location>
</feature>
<proteinExistence type="predicted"/>
<protein>
    <submittedName>
        <fullName evidence="8">LPS biosynthesis protein</fullName>
    </submittedName>
</protein>
<feature type="transmembrane region" description="Helical" evidence="7">
    <location>
        <begin position="202"/>
        <end position="220"/>
    </location>
</feature>
<evidence type="ECO:0000256" key="2">
    <source>
        <dbReference type="ARBA" id="ARBA00022475"/>
    </source>
</evidence>